<evidence type="ECO:0000256" key="2">
    <source>
        <dbReference type="ARBA" id="ARBA00004167"/>
    </source>
</evidence>
<dbReference type="GO" id="GO:0006355">
    <property type="term" value="P:regulation of DNA-templated transcription"/>
    <property type="evidence" value="ECO:0007669"/>
    <property type="project" value="InterPro"/>
</dbReference>
<dbReference type="SUPFAM" id="SSF101941">
    <property type="entry name" value="NAC domain"/>
    <property type="match status" value="1"/>
</dbReference>
<dbReference type="OrthoDB" id="737278at2759"/>
<evidence type="ECO:0000256" key="10">
    <source>
        <dbReference type="ARBA" id="ARBA00023242"/>
    </source>
</evidence>
<keyword evidence="10" id="KW-0539">Nucleus</keyword>
<keyword evidence="4" id="KW-1133">Transmembrane helix</keyword>
<evidence type="ECO:0000256" key="8">
    <source>
        <dbReference type="ARBA" id="ARBA00023159"/>
    </source>
</evidence>
<dbReference type="PANTHER" id="PTHR31744:SF216">
    <property type="entry name" value="NAC TRANSCRIPTION FACTOR"/>
    <property type="match status" value="1"/>
</dbReference>
<evidence type="ECO:0000256" key="7">
    <source>
        <dbReference type="ARBA" id="ARBA00023136"/>
    </source>
</evidence>
<dbReference type="InterPro" id="IPR003441">
    <property type="entry name" value="NAC-dom"/>
</dbReference>
<accession>A0A835D1H7</accession>
<keyword evidence="9" id="KW-0804">Transcription</keyword>
<evidence type="ECO:0000313" key="13">
    <source>
        <dbReference type="Proteomes" id="UP000655225"/>
    </source>
</evidence>
<sequence>MAIVPLGSWPVGFRFRPSDVELVNYYLRLKINGNDADVQVISEVDVCNYEPWELPDLSYIKTDDQEWFFFCPPGLKYPNGHRLNRKTRTGYWKATGKDRKIKMIKSGTSGKHLIGMKKTLVFYRGRAPNAERTHWKIHEYRATEKELDGSNAGQV</sequence>
<protein>
    <recommendedName>
        <fullName evidence="11">NAC domain-containing protein</fullName>
    </recommendedName>
</protein>
<keyword evidence="6" id="KW-0238">DNA-binding</keyword>
<keyword evidence="5" id="KW-0805">Transcription regulation</keyword>
<dbReference type="Gene3D" id="2.170.150.80">
    <property type="entry name" value="NAC domain"/>
    <property type="match status" value="1"/>
</dbReference>
<keyword evidence="7" id="KW-0472">Membrane</keyword>
<feature type="domain" description="NAC" evidence="11">
    <location>
        <begin position="9"/>
        <end position="155"/>
    </location>
</feature>
<evidence type="ECO:0000256" key="9">
    <source>
        <dbReference type="ARBA" id="ARBA00023163"/>
    </source>
</evidence>
<dbReference type="GO" id="GO:0005634">
    <property type="term" value="C:nucleus"/>
    <property type="evidence" value="ECO:0007669"/>
    <property type="project" value="UniProtKB-SubCell"/>
</dbReference>
<organism evidence="12 13">
    <name type="scientific">Tetracentron sinense</name>
    <name type="common">Spur-leaf</name>
    <dbReference type="NCBI Taxonomy" id="13715"/>
    <lineage>
        <taxon>Eukaryota</taxon>
        <taxon>Viridiplantae</taxon>
        <taxon>Streptophyta</taxon>
        <taxon>Embryophyta</taxon>
        <taxon>Tracheophyta</taxon>
        <taxon>Spermatophyta</taxon>
        <taxon>Magnoliopsida</taxon>
        <taxon>Trochodendrales</taxon>
        <taxon>Trochodendraceae</taxon>
        <taxon>Tetracentron</taxon>
    </lineage>
</organism>
<dbReference type="Pfam" id="PF02365">
    <property type="entry name" value="NAM"/>
    <property type="match status" value="1"/>
</dbReference>
<comment type="caution">
    <text evidence="12">The sequence shown here is derived from an EMBL/GenBank/DDBJ whole genome shotgun (WGS) entry which is preliminary data.</text>
</comment>
<comment type="subcellular location">
    <subcellularLocation>
        <location evidence="2">Membrane</location>
        <topology evidence="2">Single-pass membrane protein</topology>
    </subcellularLocation>
    <subcellularLocation>
        <location evidence="1">Nucleus</location>
    </subcellularLocation>
</comment>
<dbReference type="GO" id="GO:0016020">
    <property type="term" value="C:membrane"/>
    <property type="evidence" value="ECO:0007669"/>
    <property type="project" value="UniProtKB-SubCell"/>
</dbReference>
<evidence type="ECO:0000259" key="11">
    <source>
        <dbReference type="PROSITE" id="PS51005"/>
    </source>
</evidence>
<keyword evidence="13" id="KW-1185">Reference proteome</keyword>
<dbReference type="AlphaFoldDB" id="A0A835D1H7"/>
<gene>
    <name evidence="12" type="ORF">HHK36_027350</name>
</gene>
<dbReference type="PROSITE" id="PS51005">
    <property type="entry name" value="NAC"/>
    <property type="match status" value="1"/>
</dbReference>
<dbReference type="GO" id="GO:0000976">
    <property type="term" value="F:transcription cis-regulatory region binding"/>
    <property type="evidence" value="ECO:0007669"/>
    <property type="project" value="UniProtKB-ARBA"/>
</dbReference>
<reference evidence="12 13" key="1">
    <citation type="submission" date="2020-04" db="EMBL/GenBank/DDBJ databases">
        <title>Plant Genome Project.</title>
        <authorList>
            <person name="Zhang R.-G."/>
        </authorList>
    </citation>
    <scope>NUCLEOTIDE SEQUENCE [LARGE SCALE GENOMIC DNA]</scope>
    <source>
        <strain evidence="12">YNK0</strain>
        <tissue evidence="12">Leaf</tissue>
    </source>
</reference>
<dbReference type="OMA" id="IHEYHAA"/>
<dbReference type="Proteomes" id="UP000655225">
    <property type="component" value="Unassembled WGS sequence"/>
</dbReference>
<keyword evidence="8" id="KW-0010">Activator</keyword>
<evidence type="ECO:0000256" key="4">
    <source>
        <dbReference type="ARBA" id="ARBA00022989"/>
    </source>
</evidence>
<evidence type="ECO:0000256" key="5">
    <source>
        <dbReference type="ARBA" id="ARBA00023015"/>
    </source>
</evidence>
<evidence type="ECO:0000256" key="6">
    <source>
        <dbReference type="ARBA" id="ARBA00023125"/>
    </source>
</evidence>
<evidence type="ECO:0000313" key="12">
    <source>
        <dbReference type="EMBL" id="KAF8379885.1"/>
    </source>
</evidence>
<evidence type="ECO:0000256" key="1">
    <source>
        <dbReference type="ARBA" id="ARBA00004123"/>
    </source>
</evidence>
<evidence type="ECO:0000256" key="3">
    <source>
        <dbReference type="ARBA" id="ARBA00022692"/>
    </source>
</evidence>
<proteinExistence type="predicted"/>
<keyword evidence="3" id="KW-0812">Transmembrane</keyword>
<name>A0A835D1H7_TETSI</name>
<dbReference type="PANTHER" id="PTHR31744">
    <property type="entry name" value="PROTEIN CUP-SHAPED COTYLEDON 2-RELATED"/>
    <property type="match status" value="1"/>
</dbReference>
<dbReference type="InterPro" id="IPR036093">
    <property type="entry name" value="NAC_dom_sf"/>
</dbReference>
<dbReference type="EMBL" id="JABCRI010000021">
    <property type="protein sequence ID" value="KAF8379885.1"/>
    <property type="molecule type" value="Genomic_DNA"/>
</dbReference>